<dbReference type="EMBL" id="LR134182">
    <property type="protein sequence ID" value="VEB40650.1"/>
    <property type="molecule type" value="Genomic_DNA"/>
</dbReference>
<accession>A0A3S4ICT2</accession>
<proteinExistence type="predicted"/>
<evidence type="ECO:0000313" key="2">
    <source>
        <dbReference type="Proteomes" id="UP000275777"/>
    </source>
</evidence>
<evidence type="ECO:0000313" key="1">
    <source>
        <dbReference type="EMBL" id="VEB40650.1"/>
    </source>
</evidence>
<sequence length="31" mass="3539">MALEVARREKHQDKLALYAPPVFLDGWSLPS</sequence>
<dbReference type="AlphaFoldDB" id="A0A3S4ICT2"/>
<name>A0A3S4ICT2_CHRVL</name>
<protein>
    <submittedName>
        <fullName evidence="1">Uncharacterized protein</fullName>
    </submittedName>
</protein>
<gene>
    <name evidence="1" type="ORF">NCTC9695_01052</name>
</gene>
<reference evidence="1 2" key="1">
    <citation type="submission" date="2018-12" db="EMBL/GenBank/DDBJ databases">
        <authorList>
            <consortium name="Pathogen Informatics"/>
        </authorList>
    </citation>
    <scope>NUCLEOTIDE SEQUENCE [LARGE SCALE GENOMIC DNA]</scope>
    <source>
        <strain evidence="1 2">NCTC9695</strain>
    </source>
</reference>
<dbReference type="Proteomes" id="UP000275777">
    <property type="component" value="Chromosome"/>
</dbReference>
<organism evidence="1 2">
    <name type="scientific">Chromobacterium violaceum</name>
    <dbReference type="NCBI Taxonomy" id="536"/>
    <lineage>
        <taxon>Bacteria</taxon>
        <taxon>Pseudomonadati</taxon>
        <taxon>Pseudomonadota</taxon>
        <taxon>Betaproteobacteria</taxon>
        <taxon>Neisseriales</taxon>
        <taxon>Chromobacteriaceae</taxon>
        <taxon>Chromobacterium</taxon>
    </lineage>
</organism>